<keyword evidence="2" id="KW-0804">Transcription</keyword>
<dbReference type="PANTHER" id="PTHR34580:SF1">
    <property type="entry name" value="PROTEIN PAFC"/>
    <property type="match status" value="1"/>
</dbReference>
<dbReference type="AlphaFoldDB" id="A0A285TBK4"/>
<dbReference type="Gene3D" id="1.10.10.10">
    <property type="entry name" value="Winged helix-like DNA-binding domain superfamily/Winged helix DNA-binding domain"/>
    <property type="match status" value="1"/>
</dbReference>
<proteinExistence type="predicted"/>
<protein>
    <submittedName>
        <fullName evidence="4">HTH domain-containing protein</fullName>
    </submittedName>
</protein>
<dbReference type="RefSeq" id="WP_237658435.1">
    <property type="nucleotide sequence ID" value="NZ_OBMQ01000011.1"/>
</dbReference>
<sequence>MNRLFQIVITLLNKETVTAKELAEKLEVSTRTIYRDIDELSASGIPIYTVKGNGGGIALLDQYIMNSNFAD</sequence>
<evidence type="ECO:0000259" key="3">
    <source>
        <dbReference type="PROSITE" id="PS51000"/>
    </source>
</evidence>
<dbReference type="InterPro" id="IPR036390">
    <property type="entry name" value="WH_DNA-bd_sf"/>
</dbReference>
<dbReference type="SUPFAM" id="SSF46785">
    <property type="entry name" value="Winged helix' DNA-binding domain"/>
    <property type="match status" value="1"/>
</dbReference>
<dbReference type="PROSITE" id="PS51000">
    <property type="entry name" value="HTH_DEOR_2"/>
    <property type="match status" value="1"/>
</dbReference>
<dbReference type="Proteomes" id="UP000219636">
    <property type="component" value="Unassembled WGS sequence"/>
</dbReference>
<dbReference type="InterPro" id="IPR051534">
    <property type="entry name" value="CBASS_pafABC_assoc_protein"/>
</dbReference>
<evidence type="ECO:0000313" key="5">
    <source>
        <dbReference type="Proteomes" id="UP000219636"/>
    </source>
</evidence>
<dbReference type="PANTHER" id="PTHR34580">
    <property type="match status" value="1"/>
</dbReference>
<accession>A0A285TBK4</accession>
<keyword evidence="1" id="KW-0805">Transcription regulation</keyword>
<reference evidence="5" key="1">
    <citation type="submission" date="2017-08" db="EMBL/GenBank/DDBJ databases">
        <authorList>
            <person name="Varghese N."/>
            <person name="Submissions S."/>
        </authorList>
    </citation>
    <scope>NUCLEOTIDE SEQUENCE [LARGE SCALE GENOMIC DNA]</scope>
    <source>
        <strain evidence="5">JC22</strain>
    </source>
</reference>
<evidence type="ECO:0000256" key="2">
    <source>
        <dbReference type="ARBA" id="ARBA00023163"/>
    </source>
</evidence>
<feature type="domain" description="HTH deoR-type" evidence="3">
    <location>
        <begin position="1"/>
        <end position="58"/>
    </location>
</feature>
<dbReference type="InterPro" id="IPR013196">
    <property type="entry name" value="HTH_11"/>
</dbReference>
<dbReference type="InterPro" id="IPR036388">
    <property type="entry name" value="WH-like_DNA-bd_sf"/>
</dbReference>
<keyword evidence="5" id="KW-1185">Reference proteome</keyword>
<dbReference type="Pfam" id="PF08279">
    <property type="entry name" value="HTH_11"/>
    <property type="match status" value="1"/>
</dbReference>
<dbReference type="InterPro" id="IPR001034">
    <property type="entry name" value="DeoR_HTH"/>
</dbReference>
<evidence type="ECO:0000313" key="4">
    <source>
        <dbReference type="EMBL" id="SOC19463.1"/>
    </source>
</evidence>
<name>A0A285TBK4_9BACL</name>
<gene>
    <name evidence="4" type="ORF">SAMN05880501_1111</name>
</gene>
<dbReference type="EMBL" id="OBMQ01000011">
    <property type="protein sequence ID" value="SOC19463.1"/>
    <property type="molecule type" value="Genomic_DNA"/>
</dbReference>
<organism evidence="4 5">
    <name type="scientific">Ureibacillus xyleni</name>
    <dbReference type="NCBI Taxonomy" id="614648"/>
    <lineage>
        <taxon>Bacteria</taxon>
        <taxon>Bacillati</taxon>
        <taxon>Bacillota</taxon>
        <taxon>Bacilli</taxon>
        <taxon>Bacillales</taxon>
        <taxon>Caryophanaceae</taxon>
        <taxon>Ureibacillus</taxon>
    </lineage>
</organism>
<dbReference type="GO" id="GO:0003700">
    <property type="term" value="F:DNA-binding transcription factor activity"/>
    <property type="evidence" value="ECO:0007669"/>
    <property type="project" value="InterPro"/>
</dbReference>
<evidence type="ECO:0000256" key="1">
    <source>
        <dbReference type="ARBA" id="ARBA00023015"/>
    </source>
</evidence>